<accession>A0ABU2B1T2</accession>
<dbReference type="PANTHER" id="PTHR48100">
    <property type="entry name" value="BROAD-SPECIFICITY PHOSPHATASE YOR283W-RELATED"/>
    <property type="match status" value="1"/>
</dbReference>
<dbReference type="CDD" id="cd07067">
    <property type="entry name" value="HP_PGM_like"/>
    <property type="match status" value="1"/>
</dbReference>
<dbReference type="PANTHER" id="PTHR48100:SF51">
    <property type="entry name" value="PHOSPHOGLYCERATE MUTASE"/>
    <property type="match status" value="1"/>
</dbReference>
<protein>
    <submittedName>
        <fullName evidence="1">Broad specificity phosphatase PhoE</fullName>
    </submittedName>
</protein>
<keyword evidence="2" id="KW-1185">Reference proteome</keyword>
<dbReference type="Pfam" id="PF00300">
    <property type="entry name" value="His_Phos_1"/>
    <property type="match status" value="1"/>
</dbReference>
<dbReference type="SUPFAM" id="SSF53254">
    <property type="entry name" value="Phosphoglycerate mutase-like"/>
    <property type="match status" value="1"/>
</dbReference>
<dbReference type="RefSeq" id="WP_310171204.1">
    <property type="nucleotide sequence ID" value="NZ_BAABHE010000002.1"/>
</dbReference>
<reference evidence="1 2" key="1">
    <citation type="submission" date="2023-07" db="EMBL/GenBank/DDBJ databases">
        <title>Sequencing the genomes of 1000 actinobacteria strains.</title>
        <authorList>
            <person name="Klenk H.-P."/>
        </authorList>
    </citation>
    <scope>NUCLEOTIDE SEQUENCE [LARGE SCALE GENOMIC DNA]</scope>
    <source>
        <strain evidence="1 2">DSM 22966</strain>
    </source>
</reference>
<dbReference type="InterPro" id="IPR029033">
    <property type="entry name" value="His_PPase_superfam"/>
</dbReference>
<dbReference type="SMART" id="SM00855">
    <property type="entry name" value="PGAM"/>
    <property type="match status" value="1"/>
</dbReference>
<dbReference type="InterPro" id="IPR013078">
    <property type="entry name" value="His_Pase_superF_clade-1"/>
</dbReference>
<evidence type="ECO:0000313" key="2">
    <source>
        <dbReference type="Proteomes" id="UP001183794"/>
    </source>
</evidence>
<gene>
    <name evidence="1" type="ORF">J2S62_000586</name>
</gene>
<proteinExistence type="predicted"/>
<evidence type="ECO:0000313" key="1">
    <source>
        <dbReference type="EMBL" id="MDR7346329.1"/>
    </source>
</evidence>
<comment type="caution">
    <text evidence="1">The sequence shown here is derived from an EMBL/GenBank/DDBJ whole genome shotgun (WGS) entry which is preliminary data.</text>
</comment>
<sequence>MTVSVHLVRHGEVFNPDKVLYGRLPGFGLSTLGHQMAQELADGWETTPQILVSSPLQRAQETIAPLAQKFAMDIRTDDRVLEADNSFQGLSDMRRQLRNPKLWPLVLNPFRPSWGEPYFQQADRMAKAIQEVRDELMLTHGPGASAVVVSHQLPIWVTRLSAEGKQLAHDPRRRQCSLASVTSFEFAPGQRIPTVSYSEPVEHLSQHAAALPGA</sequence>
<dbReference type="InterPro" id="IPR050275">
    <property type="entry name" value="PGM_Phosphatase"/>
</dbReference>
<organism evidence="1 2">
    <name type="scientific">Enteractinococcus fodinae</name>
    <dbReference type="NCBI Taxonomy" id="684663"/>
    <lineage>
        <taxon>Bacteria</taxon>
        <taxon>Bacillati</taxon>
        <taxon>Actinomycetota</taxon>
        <taxon>Actinomycetes</taxon>
        <taxon>Micrococcales</taxon>
        <taxon>Micrococcaceae</taxon>
    </lineage>
</organism>
<name>A0ABU2B1T2_9MICC</name>
<dbReference type="EMBL" id="JAVDYJ010000001">
    <property type="protein sequence ID" value="MDR7346329.1"/>
    <property type="molecule type" value="Genomic_DNA"/>
</dbReference>
<dbReference type="Gene3D" id="3.40.50.1240">
    <property type="entry name" value="Phosphoglycerate mutase-like"/>
    <property type="match status" value="1"/>
</dbReference>
<dbReference type="Proteomes" id="UP001183794">
    <property type="component" value="Unassembled WGS sequence"/>
</dbReference>